<protein>
    <submittedName>
        <fullName evidence="2">Secreted protein</fullName>
    </submittedName>
</protein>
<name>A0A0M3IM20_ASCLU</name>
<dbReference type="WBParaSite" id="ALUE_0001979801-mRNA-1">
    <property type="protein sequence ID" value="ALUE_0001979801-mRNA-1"/>
    <property type="gene ID" value="ALUE_0001979801"/>
</dbReference>
<evidence type="ECO:0000313" key="1">
    <source>
        <dbReference type="Proteomes" id="UP000036681"/>
    </source>
</evidence>
<sequence length="131" mass="14227">MYSYGEWAVLVGVTIYAEHVLALICYDCYDTGPSNEGCVKTKNCTGTACLTDNLIILIVDFSSDPSLLPIENATLVKRNPIIDYNDDVNPVEANAMQIRNLQHSSLSSAAASIHHEHVADDRGALSNEENG</sequence>
<dbReference type="AlphaFoldDB" id="A0A0M3IM20"/>
<accession>A0A0M3IM20</accession>
<evidence type="ECO:0000313" key="2">
    <source>
        <dbReference type="WBParaSite" id="ALUE_0001979801-mRNA-1"/>
    </source>
</evidence>
<organism evidence="1 2">
    <name type="scientific">Ascaris lumbricoides</name>
    <name type="common">Giant roundworm</name>
    <dbReference type="NCBI Taxonomy" id="6252"/>
    <lineage>
        <taxon>Eukaryota</taxon>
        <taxon>Metazoa</taxon>
        <taxon>Ecdysozoa</taxon>
        <taxon>Nematoda</taxon>
        <taxon>Chromadorea</taxon>
        <taxon>Rhabditida</taxon>
        <taxon>Spirurina</taxon>
        <taxon>Ascaridomorpha</taxon>
        <taxon>Ascaridoidea</taxon>
        <taxon>Ascarididae</taxon>
        <taxon>Ascaris</taxon>
    </lineage>
</organism>
<proteinExistence type="predicted"/>
<reference evidence="2" key="1">
    <citation type="submission" date="2017-02" db="UniProtKB">
        <authorList>
            <consortium name="WormBaseParasite"/>
        </authorList>
    </citation>
    <scope>IDENTIFICATION</scope>
</reference>
<dbReference type="Proteomes" id="UP000036681">
    <property type="component" value="Unplaced"/>
</dbReference>
<keyword evidence="1" id="KW-1185">Reference proteome</keyword>